<proteinExistence type="predicted"/>
<dbReference type="InterPro" id="IPR024079">
    <property type="entry name" value="MetalloPept_cat_dom_sf"/>
</dbReference>
<accession>A0AAV9N827</accession>
<evidence type="ECO:0000313" key="2">
    <source>
        <dbReference type="EMBL" id="KAK5050403.1"/>
    </source>
</evidence>
<evidence type="ECO:0000313" key="3">
    <source>
        <dbReference type="Proteomes" id="UP001358417"/>
    </source>
</evidence>
<dbReference type="GeneID" id="89971867"/>
<keyword evidence="3" id="KW-1185">Reference proteome</keyword>
<feature type="signal peptide" evidence="1">
    <location>
        <begin position="1"/>
        <end position="22"/>
    </location>
</feature>
<comment type="caution">
    <text evidence="2">The sequence shown here is derived from an EMBL/GenBank/DDBJ whole genome shotgun (WGS) entry which is preliminary data.</text>
</comment>
<dbReference type="GO" id="GO:0008237">
    <property type="term" value="F:metallopeptidase activity"/>
    <property type="evidence" value="ECO:0007669"/>
    <property type="project" value="InterPro"/>
</dbReference>
<name>A0AAV9N827_9EURO</name>
<gene>
    <name evidence="2" type="ORF">LTR84_003684</name>
</gene>
<sequence length="333" mass="36973">MTVPRFQHTLTCFLILISRCDASFPQFIPASPNTHVANANAKLRVAFGDAILLARVAAVTFDPCDEIFLRYFRPEEAEFVKNVFLAVANIRTTEIDAENVESILSSPSVIFQLHDKFQNLEIALGDHPEVEDEDKICGRILTETGFGVYAYTTLDFDDFDIDAEGSKFSWQSICEESFEFPFLWDIELLATDPSGHVLAGHTCAGLGDRDSDFMDSPGGIILHELTHWSYLLENIPGFSDLIEGDEGGFHQIKDYSNPGGTPPNGLGAFHALQLRNVGPYTSIQNADNFKWYALSKYWAWRCGRVFSPSLSDADVYKRGPKGAEADPQVQGGN</sequence>
<feature type="chain" id="PRO_5043642484" description="Lysine-specific metallo-endopeptidase domain-containing protein" evidence="1">
    <location>
        <begin position="23"/>
        <end position="333"/>
    </location>
</feature>
<evidence type="ECO:0008006" key="4">
    <source>
        <dbReference type="Google" id="ProtNLM"/>
    </source>
</evidence>
<dbReference type="Proteomes" id="UP001358417">
    <property type="component" value="Unassembled WGS sequence"/>
</dbReference>
<dbReference type="AlphaFoldDB" id="A0AAV9N827"/>
<dbReference type="EMBL" id="JAVRRD010000017">
    <property type="protein sequence ID" value="KAK5050403.1"/>
    <property type="molecule type" value="Genomic_DNA"/>
</dbReference>
<reference evidence="2 3" key="1">
    <citation type="submission" date="2023-08" db="EMBL/GenBank/DDBJ databases">
        <title>Black Yeasts Isolated from many extreme environments.</title>
        <authorList>
            <person name="Coleine C."/>
            <person name="Stajich J.E."/>
            <person name="Selbmann L."/>
        </authorList>
    </citation>
    <scope>NUCLEOTIDE SEQUENCE [LARGE SCALE GENOMIC DNA]</scope>
    <source>
        <strain evidence="2 3">CCFEE 5792</strain>
    </source>
</reference>
<evidence type="ECO:0000256" key="1">
    <source>
        <dbReference type="SAM" id="SignalP"/>
    </source>
</evidence>
<organism evidence="2 3">
    <name type="scientific">Exophiala bonariae</name>
    <dbReference type="NCBI Taxonomy" id="1690606"/>
    <lineage>
        <taxon>Eukaryota</taxon>
        <taxon>Fungi</taxon>
        <taxon>Dikarya</taxon>
        <taxon>Ascomycota</taxon>
        <taxon>Pezizomycotina</taxon>
        <taxon>Eurotiomycetes</taxon>
        <taxon>Chaetothyriomycetidae</taxon>
        <taxon>Chaetothyriales</taxon>
        <taxon>Herpotrichiellaceae</taxon>
        <taxon>Exophiala</taxon>
    </lineage>
</organism>
<dbReference type="RefSeq" id="XP_064704989.1">
    <property type="nucleotide sequence ID" value="XM_064847268.1"/>
</dbReference>
<dbReference type="Gene3D" id="3.40.390.10">
    <property type="entry name" value="Collagenase (Catalytic Domain)"/>
    <property type="match status" value="1"/>
</dbReference>
<protein>
    <recommendedName>
        <fullName evidence="4">Lysine-specific metallo-endopeptidase domain-containing protein</fullName>
    </recommendedName>
</protein>
<keyword evidence="1" id="KW-0732">Signal</keyword>